<evidence type="ECO:0000259" key="3">
    <source>
        <dbReference type="Pfam" id="PF00135"/>
    </source>
</evidence>
<dbReference type="Pfam" id="PF00135">
    <property type="entry name" value="COesterase"/>
    <property type="match status" value="1"/>
</dbReference>
<dbReference type="InterPro" id="IPR029058">
    <property type="entry name" value="AB_hydrolase_fold"/>
</dbReference>
<dbReference type="PROSITE" id="PS00941">
    <property type="entry name" value="CARBOXYLESTERASE_B_2"/>
    <property type="match status" value="1"/>
</dbReference>
<comment type="caution">
    <text evidence="4">The sequence shown here is derived from an EMBL/GenBank/DDBJ whole genome shotgun (WGS) entry which is preliminary data.</text>
</comment>
<proteinExistence type="inferred from homology"/>
<dbReference type="OrthoDB" id="6846267at2759"/>
<evidence type="ECO:0000313" key="4">
    <source>
        <dbReference type="EMBL" id="VEL13382.1"/>
    </source>
</evidence>
<comment type="similarity">
    <text evidence="1">Belongs to the type-B carboxylesterase/lipase family.</text>
</comment>
<dbReference type="InterPro" id="IPR002018">
    <property type="entry name" value="CarbesteraseB"/>
</dbReference>
<sequence>MGIFIGFSQRVDYDYTWTTWPAEKGRLVNVFLGIPYAALPIDDLRFRRPKPAYLNTRYPWFAKSYRPCCIQSSKMIQNMDEDCLYLNIFYPNRTNDPLTTRYPVIIFIHGGDYNSGCSRFYPGHALASQGAVVITFNFRLGPLGFLATGDFASPGNYGLWDHIFVFEWVKKYIEWFRGDKDRITLLGHGSGAASIGVHIVSPLTRGRIAK</sequence>
<dbReference type="PANTHER" id="PTHR43903">
    <property type="entry name" value="NEUROLIGIN"/>
    <property type="match status" value="1"/>
</dbReference>
<dbReference type="InterPro" id="IPR051093">
    <property type="entry name" value="Neuroligin/BSAL"/>
</dbReference>
<name>A0A448WJN5_9PLAT</name>
<dbReference type="InterPro" id="IPR019819">
    <property type="entry name" value="Carboxylesterase_B_CS"/>
</dbReference>
<protein>
    <recommendedName>
        <fullName evidence="3">Carboxylesterase type B domain-containing protein</fullName>
    </recommendedName>
</protein>
<dbReference type="SUPFAM" id="SSF53474">
    <property type="entry name" value="alpha/beta-Hydrolases"/>
    <property type="match status" value="1"/>
</dbReference>
<evidence type="ECO:0000256" key="2">
    <source>
        <dbReference type="ARBA" id="ARBA00022729"/>
    </source>
</evidence>
<dbReference type="Gene3D" id="3.40.50.1820">
    <property type="entry name" value="alpha/beta hydrolase"/>
    <property type="match status" value="1"/>
</dbReference>
<dbReference type="Proteomes" id="UP000784294">
    <property type="component" value="Unassembled WGS sequence"/>
</dbReference>
<keyword evidence="2" id="KW-0732">Signal</keyword>
<evidence type="ECO:0000313" key="5">
    <source>
        <dbReference type="Proteomes" id="UP000784294"/>
    </source>
</evidence>
<keyword evidence="5" id="KW-1185">Reference proteome</keyword>
<evidence type="ECO:0000256" key="1">
    <source>
        <dbReference type="ARBA" id="ARBA00005964"/>
    </source>
</evidence>
<dbReference type="EMBL" id="CAAALY010017611">
    <property type="protein sequence ID" value="VEL13382.1"/>
    <property type="molecule type" value="Genomic_DNA"/>
</dbReference>
<accession>A0A448WJN5</accession>
<dbReference type="AlphaFoldDB" id="A0A448WJN5"/>
<gene>
    <name evidence="4" type="ORF">PXEA_LOCUS6822</name>
</gene>
<feature type="domain" description="Carboxylesterase type B" evidence="3">
    <location>
        <begin position="24"/>
        <end position="208"/>
    </location>
</feature>
<reference evidence="4" key="1">
    <citation type="submission" date="2018-11" db="EMBL/GenBank/DDBJ databases">
        <authorList>
            <consortium name="Pathogen Informatics"/>
        </authorList>
    </citation>
    <scope>NUCLEOTIDE SEQUENCE</scope>
</reference>
<organism evidence="4 5">
    <name type="scientific">Protopolystoma xenopodis</name>
    <dbReference type="NCBI Taxonomy" id="117903"/>
    <lineage>
        <taxon>Eukaryota</taxon>
        <taxon>Metazoa</taxon>
        <taxon>Spiralia</taxon>
        <taxon>Lophotrochozoa</taxon>
        <taxon>Platyhelminthes</taxon>
        <taxon>Monogenea</taxon>
        <taxon>Polyopisthocotylea</taxon>
        <taxon>Polystomatidea</taxon>
        <taxon>Polystomatidae</taxon>
        <taxon>Protopolystoma</taxon>
    </lineage>
</organism>